<keyword evidence="1" id="KW-0175">Coiled coil</keyword>
<dbReference type="InterPro" id="IPR006524">
    <property type="entry name" value="ArpU-like"/>
</dbReference>
<keyword evidence="3" id="KW-1185">Reference proteome</keyword>
<gene>
    <name evidence="2" type="ORF">JOC77_002264</name>
</gene>
<protein>
    <submittedName>
        <fullName evidence="2">ArpU family phage transcriptional regulator</fullName>
    </submittedName>
</protein>
<evidence type="ECO:0000256" key="1">
    <source>
        <dbReference type="SAM" id="Coils"/>
    </source>
</evidence>
<evidence type="ECO:0000313" key="3">
    <source>
        <dbReference type="Proteomes" id="UP000823486"/>
    </source>
</evidence>
<sequence>MRGEQVPFNEREIQKLVIAELKVYKVLKIQLANLEERERAGMSDLFPTIRESDGKTNLKVMQIARALEESLDSLEKELIEKKYLSSSDPTDLEVYLDLGIKKAKYYAKKKEALNCIATALGII</sequence>
<accession>A0ABS2QI69</accession>
<dbReference type="EMBL" id="JAFBFI010000008">
    <property type="protein sequence ID" value="MBM7692833.1"/>
    <property type="molecule type" value="Genomic_DNA"/>
</dbReference>
<dbReference type="RefSeq" id="WP_204543017.1">
    <property type="nucleotide sequence ID" value="NZ_JAFBFI010000008.1"/>
</dbReference>
<comment type="caution">
    <text evidence="2">The sequence shown here is derived from an EMBL/GenBank/DDBJ whole genome shotgun (WGS) entry which is preliminary data.</text>
</comment>
<dbReference type="Proteomes" id="UP000823486">
    <property type="component" value="Unassembled WGS sequence"/>
</dbReference>
<evidence type="ECO:0000313" key="2">
    <source>
        <dbReference type="EMBL" id="MBM7692833.1"/>
    </source>
</evidence>
<feature type="coiled-coil region" evidence="1">
    <location>
        <begin position="57"/>
        <end position="84"/>
    </location>
</feature>
<reference evidence="2 3" key="1">
    <citation type="submission" date="2021-01" db="EMBL/GenBank/DDBJ databases">
        <title>Genomic Encyclopedia of Type Strains, Phase IV (KMG-IV): sequencing the most valuable type-strain genomes for metagenomic binning, comparative biology and taxonomic classification.</title>
        <authorList>
            <person name="Goeker M."/>
        </authorList>
    </citation>
    <scope>NUCLEOTIDE SEQUENCE [LARGE SCALE GENOMIC DNA]</scope>
    <source>
        <strain evidence="2 3">DSM 105482</strain>
    </source>
</reference>
<dbReference type="NCBIfam" id="TIGR01637">
    <property type="entry name" value="phage_arpU"/>
    <property type="match status" value="1"/>
</dbReference>
<proteinExistence type="predicted"/>
<organism evidence="2 3">
    <name type="scientific">Peribacillus deserti</name>
    <dbReference type="NCBI Taxonomy" id="673318"/>
    <lineage>
        <taxon>Bacteria</taxon>
        <taxon>Bacillati</taxon>
        <taxon>Bacillota</taxon>
        <taxon>Bacilli</taxon>
        <taxon>Bacillales</taxon>
        <taxon>Bacillaceae</taxon>
        <taxon>Peribacillus</taxon>
    </lineage>
</organism>
<name>A0ABS2QI69_9BACI</name>